<dbReference type="Gene3D" id="1.10.10.10">
    <property type="entry name" value="Winged helix-like DNA-binding domain superfamily/Winged helix DNA-binding domain"/>
    <property type="match status" value="1"/>
</dbReference>
<dbReference type="InterPro" id="IPR005149">
    <property type="entry name" value="Tscrpt_reg_PadR_N"/>
</dbReference>
<dbReference type="SUPFAM" id="SSF46785">
    <property type="entry name" value="Winged helix' DNA-binding domain"/>
    <property type="match status" value="1"/>
</dbReference>
<feature type="domain" description="Transcription regulator PadR N-terminal" evidence="1">
    <location>
        <begin position="62"/>
        <end position="136"/>
    </location>
</feature>
<dbReference type="PANTHER" id="PTHR33169">
    <property type="entry name" value="PADR-FAMILY TRANSCRIPTIONAL REGULATOR"/>
    <property type="match status" value="1"/>
</dbReference>
<dbReference type="OrthoDB" id="3186544at2"/>
<dbReference type="EMBL" id="QVPD01000012">
    <property type="protein sequence ID" value="RFP59445.1"/>
    <property type="molecule type" value="Genomic_DNA"/>
</dbReference>
<protein>
    <submittedName>
        <fullName evidence="2">PadR family transcriptional regulator</fullName>
    </submittedName>
</protein>
<comment type="caution">
    <text evidence="2">The sequence shown here is derived from an EMBL/GenBank/DDBJ whole genome shotgun (WGS) entry which is preliminary data.</text>
</comment>
<dbReference type="AlphaFoldDB" id="A0A372DIP8"/>
<dbReference type="InterPro" id="IPR036388">
    <property type="entry name" value="WH-like_DNA-bd_sf"/>
</dbReference>
<dbReference type="InterPro" id="IPR052509">
    <property type="entry name" value="Metal_resp_DNA-bind_regulator"/>
</dbReference>
<evidence type="ECO:0000313" key="2">
    <source>
        <dbReference type="EMBL" id="RFP59445.1"/>
    </source>
</evidence>
<dbReference type="PANTHER" id="PTHR33169:SF14">
    <property type="entry name" value="TRANSCRIPTIONAL REGULATOR RV3488"/>
    <property type="match status" value="1"/>
</dbReference>
<dbReference type="Proteomes" id="UP000262917">
    <property type="component" value="Unassembled WGS sequence"/>
</dbReference>
<evidence type="ECO:0000259" key="1">
    <source>
        <dbReference type="Pfam" id="PF03551"/>
    </source>
</evidence>
<dbReference type="Pfam" id="PF03551">
    <property type="entry name" value="PadR"/>
    <property type="match status" value="1"/>
</dbReference>
<gene>
    <name evidence="2" type="ORF">D0Y53_10790</name>
</gene>
<reference evidence="2 3" key="1">
    <citation type="submission" date="2018-08" db="EMBL/GenBank/DDBJ databases">
        <title>Lysobacter weifangensis sp. nov., a new member of the family 'Xanthomonadaceae', isolated from soil in a farmland.</title>
        <authorList>
            <person name="Zhao H."/>
        </authorList>
    </citation>
    <scope>NUCLEOTIDE SEQUENCE [LARGE SCALE GENOMIC DNA]</scope>
    <source>
        <strain evidence="2 3">WF-2</strain>
    </source>
</reference>
<dbReference type="InterPro" id="IPR036390">
    <property type="entry name" value="WH_DNA-bd_sf"/>
</dbReference>
<accession>A0A372DIP8</accession>
<proteinExistence type="predicted"/>
<name>A0A372DIP8_9GAMM</name>
<sequence length="162" mass="16919">MTSGTFAIPKLAIASLQPVREPVVAASPASSAAAPDDPDVAGQQLRKFQKELSAGTVSLALLGVLAAAAEPMYGYQIAKRLESVGEGVLAGKQSALYPVLRNLEGAGLLQSFVEPSVAGPPRRYYRITAVGRDVLHAWTRAWCATRDSVDSVLDSVSQGPSA</sequence>
<organism evidence="2 3">
    <name type="scientific">Cognatiluteimonas weifangensis</name>
    <dbReference type="NCBI Taxonomy" id="2303539"/>
    <lineage>
        <taxon>Bacteria</taxon>
        <taxon>Pseudomonadati</taxon>
        <taxon>Pseudomonadota</taxon>
        <taxon>Gammaproteobacteria</taxon>
        <taxon>Lysobacterales</taxon>
        <taxon>Lysobacteraceae</taxon>
        <taxon>Cognatiluteimonas</taxon>
    </lineage>
</organism>
<keyword evidence="3" id="KW-1185">Reference proteome</keyword>
<evidence type="ECO:0000313" key="3">
    <source>
        <dbReference type="Proteomes" id="UP000262917"/>
    </source>
</evidence>